<evidence type="ECO:0000313" key="2">
    <source>
        <dbReference type="EMBL" id="TBL67012.1"/>
    </source>
</evidence>
<feature type="transmembrane region" description="Helical" evidence="1">
    <location>
        <begin position="130"/>
        <end position="154"/>
    </location>
</feature>
<feature type="transmembrane region" description="Helical" evidence="1">
    <location>
        <begin position="21"/>
        <end position="43"/>
    </location>
</feature>
<keyword evidence="1" id="KW-0472">Membrane</keyword>
<organism evidence="2 3">
    <name type="scientific">Hafnia alvei</name>
    <dbReference type="NCBI Taxonomy" id="569"/>
    <lineage>
        <taxon>Bacteria</taxon>
        <taxon>Pseudomonadati</taxon>
        <taxon>Pseudomonadota</taxon>
        <taxon>Gammaproteobacteria</taxon>
        <taxon>Enterobacterales</taxon>
        <taxon>Hafniaceae</taxon>
        <taxon>Hafnia</taxon>
    </lineage>
</organism>
<name>A0ABD7Q4W5_HAFAL</name>
<proteinExistence type="predicted"/>
<evidence type="ECO:0000313" key="3">
    <source>
        <dbReference type="Proteomes" id="UP000291600"/>
    </source>
</evidence>
<gene>
    <name evidence="2" type="ORF">EYY96_13235</name>
</gene>
<dbReference type="AlphaFoldDB" id="A0ABD7Q4W5"/>
<dbReference type="Proteomes" id="UP000291600">
    <property type="component" value="Unassembled WGS sequence"/>
</dbReference>
<dbReference type="EMBL" id="SITJ01000074">
    <property type="protein sequence ID" value="TBL67012.1"/>
    <property type="molecule type" value="Genomic_DNA"/>
</dbReference>
<evidence type="ECO:0008006" key="4">
    <source>
        <dbReference type="Google" id="ProtNLM"/>
    </source>
</evidence>
<protein>
    <recommendedName>
        <fullName evidence="4">DUF3592 domain-containing protein</fullName>
    </recommendedName>
</protein>
<dbReference type="RefSeq" id="WP_130971078.1">
    <property type="nucleotide sequence ID" value="NZ_SITJ01000074.1"/>
</dbReference>
<comment type="caution">
    <text evidence="2">The sequence shown here is derived from an EMBL/GenBank/DDBJ whole genome shotgun (WGS) entry which is preliminary data.</text>
</comment>
<keyword evidence="1" id="KW-0812">Transmembrane</keyword>
<evidence type="ECO:0000256" key="1">
    <source>
        <dbReference type="SAM" id="Phobius"/>
    </source>
</evidence>
<reference evidence="2 3" key="1">
    <citation type="submission" date="2019-02" db="EMBL/GenBank/DDBJ databases">
        <title>Comparative genomic analysis of the Hafnia genus genomes.</title>
        <authorList>
            <person name="Zhiqiu Y."/>
            <person name="Chao Y."/>
            <person name="Yuhui D."/>
            <person name="Di H."/>
            <person name="Bin L."/>
        </authorList>
    </citation>
    <scope>NUCLEOTIDE SEQUENCE [LARGE SCALE GENOMIC DNA]</scope>
    <source>
        <strain evidence="2 3">PCM_1210</strain>
    </source>
</reference>
<sequence>MKHKKRRRRRVIEEDNLIAEKCMLAFFVIVLTLSAVFLPYFIYRDYQYIFVYKRTIGHVVDSKRTCPAIYHHTNSGVSRCTQYKPVVEYVDDKGVRHEFISGFSSMQTQMNYSGKVTVLYTDDDDTIFDIFNIITPVVLFFIAGRFSFHAVWALENFFRYREINEAKRRSRRR</sequence>
<accession>A0ABD7Q4W5</accession>
<keyword evidence="1" id="KW-1133">Transmembrane helix</keyword>